<evidence type="ECO:0000313" key="5">
    <source>
        <dbReference type="Proteomes" id="UP001431783"/>
    </source>
</evidence>
<evidence type="ECO:0000256" key="3">
    <source>
        <dbReference type="SAM" id="MobiDB-lite"/>
    </source>
</evidence>
<keyword evidence="2" id="KW-0539">Nucleus</keyword>
<evidence type="ECO:0000256" key="1">
    <source>
        <dbReference type="ARBA" id="ARBA00023125"/>
    </source>
</evidence>
<dbReference type="GO" id="GO:0007389">
    <property type="term" value="P:pattern specification process"/>
    <property type="evidence" value="ECO:0007669"/>
    <property type="project" value="TreeGrafter"/>
</dbReference>
<keyword evidence="1" id="KW-0238">DNA-binding</keyword>
<comment type="caution">
    <text evidence="4">The sequence shown here is derived from an EMBL/GenBank/DDBJ whole genome shotgun (WGS) entry which is preliminary data.</text>
</comment>
<dbReference type="PANTHER" id="PTHR21677:SF1">
    <property type="entry name" value="PROTEIN CRAMPED-LIKE"/>
    <property type="match status" value="1"/>
</dbReference>
<protein>
    <submittedName>
        <fullName evidence="4">Uncharacterized protein</fullName>
    </submittedName>
</protein>
<dbReference type="Gene3D" id="1.20.58.1880">
    <property type="match status" value="1"/>
</dbReference>
<keyword evidence="5" id="KW-1185">Reference proteome</keyword>
<dbReference type="PANTHER" id="PTHR21677">
    <property type="entry name" value="CRAMPED PROTEIN"/>
    <property type="match status" value="1"/>
</dbReference>
<dbReference type="AlphaFoldDB" id="A0AAW1U7K4"/>
<name>A0AAW1U7K4_9CUCU</name>
<evidence type="ECO:0000256" key="2">
    <source>
        <dbReference type="ARBA" id="ARBA00023242"/>
    </source>
</evidence>
<dbReference type="InterPro" id="IPR055315">
    <property type="entry name" value="Cramped-like"/>
</dbReference>
<feature type="region of interest" description="Disordered" evidence="3">
    <location>
        <begin position="367"/>
        <end position="404"/>
    </location>
</feature>
<dbReference type="GO" id="GO:0003677">
    <property type="term" value="F:DNA binding"/>
    <property type="evidence" value="ECO:0007669"/>
    <property type="project" value="UniProtKB-KW"/>
</dbReference>
<proteinExistence type="predicted"/>
<reference evidence="4 5" key="1">
    <citation type="submission" date="2023-03" db="EMBL/GenBank/DDBJ databases">
        <title>Genome insight into feeding habits of ladybird beetles.</title>
        <authorList>
            <person name="Li H.-S."/>
            <person name="Huang Y.-H."/>
            <person name="Pang H."/>
        </authorList>
    </citation>
    <scope>NUCLEOTIDE SEQUENCE [LARGE SCALE GENOMIC DNA]</scope>
    <source>
        <strain evidence="4">SYSU_2023b</strain>
        <tissue evidence="4">Whole body</tissue>
    </source>
</reference>
<feature type="region of interest" description="Disordered" evidence="3">
    <location>
        <begin position="719"/>
        <end position="739"/>
    </location>
</feature>
<dbReference type="GO" id="GO:0003682">
    <property type="term" value="F:chromatin binding"/>
    <property type="evidence" value="ECO:0007669"/>
    <property type="project" value="InterPro"/>
</dbReference>
<accession>A0AAW1U7K4</accession>
<evidence type="ECO:0000313" key="4">
    <source>
        <dbReference type="EMBL" id="KAK9875911.1"/>
    </source>
</evidence>
<dbReference type="EMBL" id="JARQZJ010000034">
    <property type="protein sequence ID" value="KAK9875911.1"/>
    <property type="molecule type" value="Genomic_DNA"/>
</dbReference>
<gene>
    <name evidence="4" type="ORF">WA026_009695</name>
</gene>
<dbReference type="GO" id="GO:0005634">
    <property type="term" value="C:nucleus"/>
    <property type="evidence" value="ECO:0007669"/>
    <property type="project" value="TreeGrafter"/>
</dbReference>
<sequence length="904" mass="102328">MSHEIKKEETNIETIRVSVENILEKVPVDQLLGSVTTYPEGNDKNQSLRSSARVFKKIKLDANLNATPTSVDKIALDKKEDQKSEQTPQKEQKKLKPSWSVEDRVLFFEALNEYGKDFENIHNYIVLKLKKKGVPDTLLITKEHVRHLYYKTWHKISKYLKFSEGMKKTAQELYGLINYGELKKKVGVFSQKINHKLNELIYNGCVAIRVKGKMVRVKTPMCAALRRLNKLVDKDEDLKLPSRVLVELRPKDMSTFLKVQSMALNPRITTVLPLQKKLCTLMTCVSKKWKTAEIDYLKNIYPVENEENMDIVKIDSDTYFNSSQLKFTPPKGVRVNVPKTNLNEYFTRESVCLRAFEERMRIISSALDKKESKKPSQKSRADSISENIAKSPVKSESQDTENQVAKQLCMDASEITFSNDNASSVEFFPLNMISKLEVIDSIDKSGGKITEKPLNDISSIIGLENEKGKKRIEECYDGSKNDETFDNNKSNISDEEQLTKLNKIQNGWTVDDCDTLTIGELYLMFGSASKIVLEYHWIEKNNINLDQQKPGSSSQEQVIINPVTDELKKFGFTDALRKLVSLVKLQQKKITPKCPCGHVCSPKSVVTKKNQNKTVADIDEKMNTDELKDSTISIPMVNGDDKQKKVPFDGFLRPQSKPPAVQLMAQLDSIQKLKPKYSVRKGRRLRTKQLVVERELNLMPKANSAHQIVRMNIIPESSGNKQTLTNAEESGLSDTQNVDASSTNIQPLANTEEHCVAETQTVQCEIEHFVDHVLYTPKNNIHHSIEEKRESTIALQHSNIGIGLELSSEIPLVETSNNFSALLHDSSRSLSPSGILKEDQWISSEVGDFSLSSFLGHLESPMKSQDDSSHDVDAQVRSLLTENSFDYTAKFADLAKKVTNDSPI</sequence>
<dbReference type="Proteomes" id="UP001431783">
    <property type="component" value="Unassembled WGS sequence"/>
</dbReference>
<organism evidence="4 5">
    <name type="scientific">Henosepilachna vigintioctopunctata</name>
    <dbReference type="NCBI Taxonomy" id="420089"/>
    <lineage>
        <taxon>Eukaryota</taxon>
        <taxon>Metazoa</taxon>
        <taxon>Ecdysozoa</taxon>
        <taxon>Arthropoda</taxon>
        <taxon>Hexapoda</taxon>
        <taxon>Insecta</taxon>
        <taxon>Pterygota</taxon>
        <taxon>Neoptera</taxon>
        <taxon>Endopterygota</taxon>
        <taxon>Coleoptera</taxon>
        <taxon>Polyphaga</taxon>
        <taxon>Cucujiformia</taxon>
        <taxon>Coccinelloidea</taxon>
        <taxon>Coccinellidae</taxon>
        <taxon>Epilachninae</taxon>
        <taxon>Epilachnini</taxon>
        <taxon>Henosepilachna</taxon>
    </lineage>
</organism>
<feature type="compositionally biased region" description="Basic and acidic residues" evidence="3">
    <location>
        <begin position="367"/>
        <end position="383"/>
    </location>
</feature>